<evidence type="ECO:0000313" key="2">
    <source>
        <dbReference type="EMBL" id="EMD59740.1"/>
    </source>
</evidence>
<reference evidence="2 3" key="1">
    <citation type="journal article" date="2012" name="PLoS Pathog.">
        <title>Diverse lifestyles and strategies of plant pathogenesis encoded in the genomes of eighteen Dothideomycetes fungi.</title>
        <authorList>
            <person name="Ohm R.A."/>
            <person name="Feau N."/>
            <person name="Henrissat B."/>
            <person name="Schoch C.L."/>
            <person name="Horwitz B.A."/>
            <person name="Barry K.W."/>
            <person name="Condon B.J."/>
            <person name="Copeland A.C."/>
            <person name="Dhillon B."/>
            <person name="Glaser F."/>
            <person name="Hesse C.N."/>
            <person name="Kosti I."/>
            <person name="LaButti K."/>
            <person name="Lindquist E.A."/>
            <person name="Lucas S."/>
            <person name="Salamov A.A."/>
            <person name="Bradshaw R.E."/>
            <person name="Ciuffetti L."/>
            <person name="Hamelin R.C."/>
            <person name="Kema G.H.J."/>
            <person name="Lawrence C."/>
            <person name="Scott J.A."/>
            <person name="Spatafora J.W."/>
            <person name="Turgeon B.G."/>
            <person name="de Wit P.J.G.M."/>
            <person name="Zhong S."/>
            <person name="Goodwin S.B."/>
            <person name="Grigoriev I.V."/>
        </authorList>
    </citation>
    <scope>NUCLEOTIDE SEQUENCE [LARGE SCALE GENOMIC DNA]</scope>
    <source>
        <strain evidence="3">ND90Pr / ATCC 201652</strain>
    </source>
</reference>
<dbReference type="RefSeq" id="XP_007704725.1">
    <property type="nucleotide sequence ID" value="XM_007706535.1"/>
</dbReference>
<keyword evidence="1" id="KW-0472">Membrane</keyword>
<name>M2SB74_COCSN</name>
<dbReference type="EMBL" id="KB445652">
    <property type="protein sequence ID" value="EMD59740.1"/>
    <property type="molecule type" value="Genomic_DNA"/>
</dbReference>
<dbReference type="GeneID" id="19135267"/>
<organism evidence="2 3">
    <name type="scientific">Cochliobolus sativus (strain ND90Pr / ATCC 201652)</name>
    <name type="common">Common root rot and spot blotch fungus</name>
    <name type="synonym">Bipolaris sorokiniana</name>
    <dbReference type="NCBI Taxonomy" id="665912"/>
    <lineage>
        <taxon>Eukaryota</taxon>
        <taxon>Fungi</taxon>
        <taxon>Dikarya</taxon>
        <taxon>Ascomycota</taxon>
        <taxon>Pezizomycotina</taxon>
        <taxon>Dothideomycetes</taxon>
        <taxon>Pleosporomycetidae</taxon>
        <taxon>Pleosporales</taxon>
        <taxon>Pleosporineae</taxon>
        <taxon>Pleosporaceae</taxon>
        <taxon>Bipolaris</taxon>
    </lineage>
</organism>
<evidence type="ECO:0000313" key="3">
    <source>
        <dbReference type="Proteomes" id="UP000016934"/>
    </source>
</evidence>
<gene>
    <name evidence="2" type="ORF">COCSADRAFT_253402</name>
</gene>
<dbReference type="Proteomes" id="UP000016934">
    <property type="component" value="Unassembled WGS sequence"/>
</dbReference>
<dbReference type="AlphaFoldDB" id="M2SB74"/>
<accession>M2SB74</accession>
<keyword evidence="3" id="KW-1185">Reference proteome</keyword>
<feature type="transmembrane region" description="Helical" evidence="1">
    <location>
        <begin position="39"/>
        <end position="62"/>
    </location>
</feature>
<keyword evidence="1" id="KW-0812">Transmembrane</keyword>
<dbReference type="HOGENOM" id="CLU_2722054_0_0_1"/>
<reference evidence="3" key="2">
    <citation type="journal article" date="2013" name="PLoS Genet.">
        <title>Comparative genome structure, secondary metabolite, and effector coding capacity across Cochliobolus pathogens.</title>
        <authorList>
            <person name="Condon B.J."/>
            <person name="Leng Y."/>
            <person name="Wu D."/>
            <person name="Bushley K.E."/>
            <person name="Ohm R.A."/>
            <person name="Otillar R."/>
            <person name="Martin J."/>
            <person name="Schackwitz W."/>
            <person name="Grimwood J."/>
            <person name="MohdZainudin N."/>
            <person name="Xue C."/>
            <person name="Wang R."/>
            <person name="Manning V.A."/>
            <person name="Dhillon B."/>
            <person name="Tu Z.J."/>
            <person name="Steffenson B.J."/>
            <person name="Salamov A."/>
            <person name="Sun H."/>
            <person name="Lowry S."/>
            <person name="LaButti K."/>
            <person name="Han J."/>
            <person name="Copeland A."/>
            <person name="Lindquist E."/>
            <person name="Barry K."/>
            <person name="Schmutz J."/>
            <person name="Baker S.E."/>
            <person name="Ciuffetti L.M."/>
            <person name="Grigoriev I.V."/>
            <person name="Zhong S."/>
            <person name="Turgeon B.G."/>
        </authorList>
    </citation>
    <scope>NUCLEOTIDE SEQUENCE [LARGE SCALE GENOMIC DNA]</scope>
    <source>
        <strain evidence="3">ND90Pr / ATCC 201652</strain>
    </source>
</reference>
<proteinExistence type="predicted"/>
<dbReference type="KEGG" id="bsc:COCSADRAFT_253402"/>
<protein>
    <submittedName>
        <fullName evidence="2">Uncharacterized protein</fullName>
    </submittedName>
</protein>
<sequence>MEPNRSCYSACCVRRFDWNWNRRGFLVNYRYFQIYRTYLWYNICLPYLGYLTLLCSKIGTWYNHVPLPRAYI</sequence>
<evidence type="ECO:0000256" key="1">
    <source>
        <dbReference type="SAM" id="Phobius"/>
    </source>
</evidence>
<keyword evidence="1" id="KW-1133">Transmembrane helix</keyword>